<dbReference type="GO" id="GO:0015085">
    <property type="term" value="F:calcium ion transmembrane transporter activity"/>
    <property type="evidence" value="ECO:0007669"/>
    <property type="project" value="TreeGrafter"/>
</dbReference>
<dbReference type="GO" id="GO:0032468">
    <property type="term" value="P:Golgi calcium ion homeostasis"/>
    <property type="evidence" value="ECO:0007669"/>
    <property type="project" value="TreeGrafter"/>
</dbReference>
<dbReference type="PANTHER" id="PTHR12608">
    <property type="entry name" value="TRANSMEMBRANE PROTEIN HTP-1 RELATED"/>
    <property type="match status" value="1"/>
</dbReference>
<comment type="caution">
    <text evidence="6">Lacks conserved residue(s) required for the propagation of feature annotation.</text>
</comment>
<evidence type="ECO:0000256" key="6">
    <source>
        <dbReference type="RuleBase" id="RU365102"/>
    </source>
</evidence>
<protein>
    <recommendedName>
        <fullName evidence="6">GDT1 family protein</fullName>
    </recommendedName>
</protein>
<evidence type="ECO:0000256" key="1">
    <source>
        <dbReference type="ARBA" id="ARBA00004141"/>
    </source>
</evidence>
<accession>A0AAW1SL02</accession>
<comment type="subcellular location">
    <subcellularLocation>
        <location evidence="1 6">Membrane</location>
        <topology evidence="1 6">Multi-pass membrane protein</topology>
    </subcellularLocation>
</comment>
<evidence type="ECO:0000313" key="8">
    <source>
        <dbReference type="Proteomes" id="UP001445335"/>
    </source>
</evidence>
<feature type="transmembrane region" description="Helical" evidence="6">
    <location>
        <begin position="314"/>
        <end position="332"/>
    </location>
</feature>
<dbReference type="GO" id="GO:0005794">
    <property type="term" value="C:Golgi apparatus"/>
    <property type="evidence" value="ECO:0007669"/>
    <property type="project" value="TreeGrafter"/>
</dbReference>
<dbReference type="InterPro" id="IPR049555">
    <property type="entry name" value="GDT1-like_CS"/>
</dbReference>
<proteinExistence type="inferred from homology"/>
<evidence type="ECO:0000313" key="7">
    <source>
        <dbReference type="EMBL" id="KAK9846405.1"/>
    </source>
</evidence>
<name>A0AAW1SL02_9CHLO</name>
<dbReference type="PROSITE" id="PS01214">
    <property type="entry name" value="UPF0016"/>
    <property type="match status" value="1"/>
</dbReference>
<keyword evidence="3 6" id="KW-0812">Transmembrane</keyword>
<dbReference type="GO" id="GO:0032472">
    <property type="term" value="P:Golgi calcium ion transport"/>
    <property type="evidence" value="ECO:0007669"/>
    <property type="project" value="TreeGrafter"/>
</dbReference>
<organism evidence="7 8">
    <name type="scientific">Elliptochloris bilobata</name>
    <dbReference type="NCBI Taxonomy" id="381761"/>
    <lineage>
        <taxon>Eukaryota</taxon>
        <taxon>Viridiplantae</taxon>
        <taxon>Chlorophyta</taxon>
        <taxon>core chlorophytes</taxon>
        <taxon>Trebouxiophyceae</taxon>
        <taxon>Trebouxiophyceae incertae sedis</taxon>
        <taxon>Elliptochloris clade</taxon>
        <taxon>Elliptochloris</taxon>
    </lineage>
</organism>
<comment type="caution">
    <text evidence="7">The sequence shown here is derived from an EMBL/GenBank/DDBJ whole genome shotgun (WGS) entry which is preliminary data.</text>
</comment>
<evidence type="ECO:0000256" key="3">
    <source>
        <dbReference type="ARBA" id="ARBA00022692"/>
    </source>
</evidence>
<dbReference type="GO" id="GO:0005384">
    <property type="term" value="F:manganese ion transmembrane transporter activity"/>
    <property type="evidence" value="ECO:0007669"/>
    <property type="project" value="TreeGrafter"/>
</dbReference>
<sequence length="341" mass="35933">MVDRNNVDDLYEVAAIGEGNAMAKASSSFHGSRPLRCCSGRCAEHMAHKPDPPRQLHPGRCSTGARPSTVCVPCMLELLNKFKPNACSADCTIPTHVHIDGASLLRPGRGGDNSRSVLAGGINEDLTNAHHGVAEGFWKAWGTVLLSEIGDKTFFIAAILAMKAPRTQVFAGNMAATVLTTALSAALGWAAPNLVSKQAMHYITIAVFLFFGRRTLYEALAGDGDGETELEEAEEEIAKAPTGSGSLFPPVFRQAFALNFLAEWGDRSQLTTIGLAASTDVLGVVLGGLLGQAICTGVAVLGGRQVAEHINERTVSVLSGLLFIGCALHSLLGGMEAHEEL</sequence>
<dbReference type="GO" id="GO:0016020">
    <property type="term" value="C:membrane"/>
    <property type="evidence" value="ECO:0007669"/>
    <property type="project" value="UniProtKB-SubCell"/>
</dbReference>
<keyword evidence="5 6" id="KW-0472">Membrane</keyword>
<dbReference type="AlphaFoldDB" id="A0AAW1SL02"/>
<feature type="transmembrane region" description="Helical" evidence="6">
    <location>
        <begin position="281"/>
        <end position="302"/>
    </location>
</feature>
<dbReference type="InterPro" id="IPR001727">
    <property type="entry name" value="GDT1-like"/>
</dbReference>
<evidence type="ECO:0000256" key="5">
    <source>
        <dbReference type="ARBA" id="ARBA00023136"/>
    </source>
</evidence>
<dbReference type="Proteomes" id="UP001445335">
    <property type="component" value="Unassembled WGS sequence"/>
</dbReference>
<keyword evidence="8" id="KW-1185">Reference proteome</keyword>
<dbReference type="EMBL" id="JALJOU010000001">
    <property type="protein sequence ID" value="KAK9846405.1"/>
    <property type="molecule type" value="Genomic_DNA"/>
</dbReference>
<reference evidence="7 8" key="1">
    <citation type="journal article" date="2024" name="Nat. Commun.">
        <title>Phylogenomics reveals the evolutionary origins of lichenization in chlorophyte algae.</title>
        <authorList>
            <person name="Puginier C."/>
            <person name="Libourel C."/>
            <person name="Otte J."/>
            <person name="Skaloud P."/>
            <person name="Haon M."/>
            <person name="Grisel S."/>
            <person name="Petersen M."/>
            <person name="Berrin J.G."/>
            <person name="Delaux P.M."/>
            <person name="Dal Grande F."/>
            <person name="Keller J."/>
        </authorList>
    </citation>
    <scope>NUCLEOTIDE SEQUENCE [LARGE SCALE GENOMIC DNA]</scope>
    <source>
        <strain evidence="7 8">SAG 245.80</strain>
    </source>
</reference>
<gene>
    <name evidence="7" type="ORF">WJX81_003181</name>
</gene>
<dbReference type="Pfam" id="PF01169">
    <property type="entry name" value="GDT1"/>
    <property type="match status" value="2"/>
</dbReference>
<evidence type="ECO:0000256" key="4">
    <source>
        <dbReference type="ARBA" id="ARBA00022989"/>
    </source>
</evidence>
<comment type="similarity">
    <text evidence="2 6">Belongs to the GDT1 family.</text>
</comment>
<keyword evidence="4 6" id="KW-1133">Transmembrane helix</keyword>
<dbReference type="PANTHER" id="PTHR12608:SF1">
    <property type="entry name" value="TRANSMEMBRANE PROTEIN 165"/>
    <property type="match status" value="1"/>
</dbReference>
<evidence type="ECO:0000256" key="2">
    <source>
        <dbReference type="ARBA" id="ARBA00009190"/>
    </source>
</evidence>